<dbReference type="Pfam" id="PF00276">
    <property type="entry name" value="Ribosomal_L23"/>
    <property type="match status" value="1"/>
</dbReference>
<dbReference type="EMBL" id="MHJU01000009">
    <property type="protein sequence ID" value="OGY73687.1"/>
    <property type="molecule type" value="Genomic_DNA"/>
</dbReference>
<keyword evidence="2 4" id="KW-0689">Ribosomal protein</keyword>
<dbReference type="InterPro" id="IPR013025">
    <property type="entry name" value="Ribosomal_uL23-like"/>
</dbReference>
<dbReference type="HAMAP" id="MF_01369_B">
    <property type="entry name" value="Ribosomal_uL23_B"/>
    <property type="match status" value="1"/>
</dbReference>
<dbReference type="GO" id="GO:0019843">
    <property type="term" value="F:rRNA binding"/>
    <property type="evidence" value="ECO:0007669"/>
    <property type="project" value="UniProtKB-UniRule"/>
</dbReference>
<comment type="similarity">
    <text evidence="1 4">Belongs to the universal ribosomal protein uL23 family.</text>
</comment>
<gene>
    <name evidence="4" type="primary">rplW</name>
    <name evidence="5" type="ORF">A3H61_00530</name>
</gene>
<comment type="caution">
    <text evidence="5">The sequence shown here is derived from an EMBL/GenBank/DDBJ whole genome shotgun (WGS) entry which is preliminary data.</text>
</comment>
<evidence type="ECO:0000313" key="6">
    <source>
        <dbReference type="Proteomes" id="UP000178315"/>
    </source>
</evidence>
<sequence>MLKQAHVTEKSTHGAANSHYVFNVSTSANKNEIIKAVFALYGIKPVSVNVMRVKGKKIRFGKISGTRKNTKKAIVTLPKGKKISLYEGV</sequence>
<dbReference type="GO" id="GO:1990904">
    <property type="term" value="C:ribonucleoprotein complex"/>
    <property type="evidence" value="ECO:0007669"/>
    <property type="project" value="UniProtKB-KW"/>
</dbReference>
<evidence type="ECO:0000256" key="4">
    <source>
        <dbReference type="HAMAP-Rule" id="MF_01369"/>
    </source>
</evidence>
<dbReference type="Gene3D" id="3.30.70.330">
    <property type="match status" value="1"/>
</dbReference>
<keyword evidence="4" id="KW-0694">RNA-binding</keyword>
<proteinExistence type="inferred from homology"/>
<dbReference type="Proteomes" id="UP000178315">
    <property type="component" value="Unassembled WGS sequence"/>
</dbReference>
<comment type="subunit">
    <text evidence="4">Part of the 50S ribosomal subunit. Contacts protein L29, and trigger factor when it is bound to the ribosome.</text>
</comment>
<name>A0A1G2ACC8_9BACT</name>
<dbReference type="SUPFAM" id="SSF54189">
    <property type="entry name" value="Ribosomal proteins S24e, L23 and L15e"/>
    <property type="match status" value="1"/>
</dbReference>
<comment type="function">
    <text evidence="4">One of the early assembly proteins it binds 23S rRNA. One of the proteins that surrounds the polypeptide exit tunnel on the outside of the ribosome. Forms the main docking site for trigger factor binding to the ribosome.</text>
</comment>
<accession>A0A1G2ACC8</accession>
<evidence type="ECO:0000256" key="2">
    <source>
        <dbReference type="ARBA" id="ARBA00022980"/>
    </source>
</evidence>
<keyword evidence="3 4" id="KW-0687">Ribonucleoprotein</keyword>
<dbReference type="InterPro" id="IPR012677">
    <property type="entry name" value="Nucleotide-bd_a/b_plait_sf"/>
</dbReference>
<evidence type="ECO:0000256" key="1">
    <source>
        <dbReference type="ARBA" id="ARBA00006700"/>
    </source>
</evidence>
<organism evidence="5 6">
    <name type="scientific">Candidatus Jacksonbacteria bacterium RIFCSPLOWO2_02_FULL_44_20</name>
    <dbReference type="NCBI Taxonomy" id="1798460"/>
    <lineage>
        <taxon>Bacteria</taxon>
        <taxon>Candidatus Jacksoniibacteriota</taxon>
    </lineage>
</organism>
<keyword evidence="4" id="KW-0699">rRNA-binding</keyword>
<dbReference type="AlphaFoldDB" id="A0A1G2ACC8"/>
<reference evidence="5 6" key="1">
    <citation type="journal article" date="2016" name="Nat. Commun.">
        <title>Thousands of microbial genomes shed light on interconnected biogeochemical processes in an aquifer system.</title>
        <authorList>
            <person name="Anantharaman K."/>
            <person name="Brown C.T."/>
            <person name="Hug L.A."/>
            <person name="Sharon I."/>
            <person name="Castelle C.J."/>
            <person name="Probst A.J."/>
            <person name="Thomas B.C."/>
            <person name="Singh A."/>
            <person name="Wilkins M.J."/>
            <person name="Karaoz U."/>
            <person name="Brodie E.L."/>
            <person name="Williams K.H."/>
            <person name="Hubbard S.S."/>
            <person name="Banfield J.F."/>
        </authorList>
    </citation>
    <scope>NUCLEOTIDE SEQUENCE [LARGE SCALE GENOMIC DNA]</scope>
</reference>
<evidence type="ECO:0000256" key="3">
    <source>
        <dbReference type="ARBA" id="ARBA00023274"/>
    </source>
</evidence>
<dbReference type="GO" id="GO:0003735">
    <property type="term" value="F:structural constituent of ribosome"/>
    <property type="evidence" value="ECO:0007669"/>
    <property type="project" value="InterPro"/>
</dbReference>
<dbReference type="NCBIfam" id="NF004363">
    <property type="entry name" value="PRK05738.2-4"/>
    <property type="match status" value="1"/>
</dbReference>
<protein>
    <recommendedName>
        <fullName evidence="4">Large ribosomal subunit protein uL23</fullName>
    </recommendedName>
</protein>
<dbReference type="GO" id="GO:0005840">
    <property type="term" value="C:ribosome"/>
    <property type="evidence" value="ECO:0007669"/>
    <property type="project" value="UniProtKB-KW"/>
</dbReference>
<dbReference type="InterPro" id="IPR012678">
    <property type="entry name" value="Ribosomal_uL23/eL15/eS24_sf"/>
</dbReference>
<dbReference type="GO" id="GO:0006412">
    <property type="term" value="P:translation"/>
    <property type="evidence" value="ECO:0007669"/>
    <property type="project" value="UniProtKB-UniRule"/>
</dbReference>
<evidence type="ECO:0000313" key="5">
    <source>
        <dbReference type="EMBL" id="OGY73687.1"/>
    </source>
</evidence>